<evidence type="ECO:0000313" key="1">
    <source>
        <dbReference type="EMBL" id="KAK3233407.1"/>
    </source>
</evidence>
<keyword evidence="2" id="KW-1185">Reference proteome</keyword>
<protein>
    <submittedName>
        <fullName evidence="1">Uncharacterized protein</fullName>
    </submittedName>
</protein>
<name>A0AAE0EMQ0_9CHLO</name>
<proteinExistence type="predicted"/>
<gene>
    <name evidence="1" type="ORF">CYMTET_56296</name>
</gene>
<comment type="caution">
    <text evidence="1">The sequence shown here is derived from an EMBL/GenBank/DDBJ whole genome shotgun (WGS) entry which is preliminary data.</text>
</comment>
<organism evidence="1 2">
    <name type="scientific">Cymbomonas tetramitiformis</name>
    <dbReference type="NCBI Taxonomy" id="36881"/>
    <lineage>
        <taxon>Eukaryota</taxon>
        <taxon>Viridiplantae</taxon>
        <taxon>Chlorophyta</taxon>
        <taxon>Pyramimonadophyceae</taxon>
        <taxon>Pyramimonadales</taxon>
        <taxon>Pyramimonadaceae</taxon>
        <taxon>Cymbomonas</taxon>
    </lineage>
</organism>
<dbReference type="EMBL" id="LGRX02035720">
    <property type="protein sequence ID" value="KAK3233407.1"/>
    <property type="molecule type" value="Genomic_DNA"/>
</dbReference>
<dbReference type="Proteomes" id="UP001190700">
    <property type="component" value="Unassembled WGS sequence"/>
</dbReference>
<reference evidence="1 2" key="1">
    <citation type="journal article" date="2015" name="Genome Biol. Evol.">
        <title>Comparative Genomics of a Bacterivorous Green Alga Reveals Evolutionary Causalities and Consequences of Phago-Mixotrophic Mode of Nutrition.</title>
        <authorList>
            <person name="Burns J.A."/>
            <person name="Paasch A."/>
            <person name="Narechania A."/>
            <person name="Kim E."/>
        </authorList>
    </citation>
    <scope>NUCLEOTIDE SEQUENCE [LARGE SCALE GENOMIC DNA]</scope>
    <source>
        <strain evidence="1 2">PLY_AMNH</strain>
    </source>
</reference>
<dbReference type="AlphaFoldDB" id="A0AAE0EMQ0"/>
<accession>A0AAE0EMQ0</accession>
<sequence length="67" mass="7597">MRVDVDLTDATPAIIAARRNQDGSAWEWLVDKDQNNAAADKDGITSARVFKELVVEFLVEVNHWFTH</sequence>
<evidence type="ECO:0000313" key="2">
    <source>
        <dbReference type="Proteomes" id="UP001190700"/>
    </source>
</evidence>